<comment type="similarity">
    <text evidence="2 4">Belongs to the prohibitin family.</text>
</comment>
<evidence type="ECO:0000256" key="2">
    <source>
        <dbReference type="ARBA" id="ARBA00009658"/>
    </source>
</evidence>
<keyword evidence="4" id="KW-0999">Mitochondrion inner membrane</keyword>
<dbReference type="InterPro" id="IPR000163">
    <property type="entry name" value="Prohibitin"/>
</dbReference>
<dbReference type="PANTHER" id="PTHR23222">
    <property type="entry name" value="PROHIBITIN"/>
    <property type="match status" value="1"/>
</dbReference>
<dbReference type="EMBL" id="JAATIP010000076">
    <property type="protein sequence ID" value="KAF4378088.1"/>
    <property type="molecule type" value="Genomic_DNA"/>
</dbReference>
<protein>
    <recommendedName>
        <fullName evidence="4">Prohibitin</fullName>
    </recommendedName>
</protein>
<accession>A0A7J6G5G6</accession>
<evidence type="ECO:0000313" key="5">
    <source>
        <dbReference type="EMBL" id="KAF4378088.1"/>
    </source>
</evidence>
<dbReference type="AlphaFoldDB" id="A0A7J6G5G6"/>
<dbReference type="PRINTS" id="PR00679">
    <property type="entry name" value="PROHIBITIN"/>
</dbReference>
<organism evidence="5 6">
    <name type="scientific">Cannabis sativa</name>
    <name type="common">Hemp</name>
    <name type="synonym">Marijuana</name>
    <dbReference type="NCBI Taxonomy" id="3483"/>
    <lineage>
        <taxon>Eukaryota</taxon>
        <taxon>Viridiplantae</taxon>
        <taxon>Streptophyta</taxon>
        <taxon>Embryophyta</taxon>
        <taxon>Tracheophyta</taxon>
        <taxon>Spermatophyta</taxon>
        <taxon>Magnoliopsida</taxon>
        <taxon>eudicotyledons</taxon>
        <taxon>Gunneridae</taxon>
        <taxon>Pentapetalae</taxon>
        <taxon>rosids</taxon>
        <taxon>fabids</taxon>
        <taxon>Rosales</taxon>
        <taxon>Cannabaceae</taxon>
        <taxon>Cannabis</taxon>
    </lineage>
</organism>
<gene>
    <name evidence="5" type="ORF">F8388_020724</name>
</gene>
<evidence type="ECO:0000256" key="1">
    <source>
        <dbReference type="ARBA" id="ARBA00004370"/>
    </source>
</evidence>
<dbReference type="PANTHER" id="PTHR23222:SF1">
    <property type="entry name" value="PROHIBITIN-2"/>
    <property type="match status" value="1"/>
</dbReference>
<dbReference type="GO" id="GO:0005743">
    <property type="term" value="C:mitochondrial inner membrane"/>
    <property type="evidence" value="ECO:0007669"/>
    <property type="project" value="UniProtKB-SubCell"/>
</dbReference>
<reference evidence="5 6" key="1">
    <citation type="journal article" date="2020" name="bioRxiv">
        <title>Sequence and annotation of 42 cannabis genomes reveals extensive copy number variation in cannabinoid synthesis and pathogen resistance genes.</title>
        <authorList>
            <person name="Mckernan K.J."/>
            <person name="Helbert Y."/>
            <person name="Kane L.T."/>
            <person name="Ebling H."/>
            <person name="Zhang L."/>
            <person name="Liu B."/>
            <person name="Eaton Z."/>
            <person name="Mclaughlin S."/>
            <person name="Kingan S."/>
            <person name="Baybayan P."/>
            <person name="Concepcion G."/>
            <person name="Jordan M."/>
            <person name="Riva A."/>
            <person name="Barbazuk W."/>
            <person name="Harkins T."/>
        </authorList>
    </citation>
    <scope>NUCLEOTIDE SEQUENCE [LARGE SCALE GENOMIC DNA]</scope>
    <source>
        <strain evidence="6">cv. Jamaican Lion 4</strain>
        <tissue evidence="5">Leaf</tissue>
    </source>
</reference>
<proteinExistence type="inferred from homology"/>
<dbReference type="Proteomes" id="UP000525078">
    <property type="component" value="Unassembled WGS sequence"/>
</dbReference>
<comment type="subcellular location">
    <subcellularLocation>
        <location evidence="1">Membrane</location>
    </subcellularLocation>
    <subcellularLocation>
        <location evidence="4">Mitochondrion inner membrane</location>
    </subcellularLocation>
</comment>
<dbReference type="GO" id="GO:0007005">
    <property type="term" value="P:mitochondrion organization"/>
    <property type="evidence" value="ECO:0007669"/>
    <property type="project" value="TreeGrafter"/>
</dbReference>
<comment type="caution">
    <text evidence="5">The sequence shown here is derived from an EMBL/GenBank/DDBJ whole genome shotgun (WGS) entry which is preliminary data.</text>
</comment>
<evidence type="ECO:0000313" key="6">
    <source>
        <dbReference type="Proteomes" id="UP000525078"/>
    </source>
</evidence>
<keyword evidence="4" id="KW-0496">Mitochondrion</keyword>
<name>A0A7J6G5G6_CANSA</name>
<evidence type="ECO:0000256" key="3">
    <source>
        <dbReference type="ARBA" id="ARBA00023136"/>
    </source>
</evidence>
<sequence length="141" mass="16180">MELKESLLSIQQNKIHEIVVSREIRKILTEKAANFNIVLDNESIIALSFGREFTNIIEAKQVFVQEAERAKQDKCYYQSSGKKENKRLGSHSAYNFHLIIKIEAGREIARTISKSSNKAYLNTDDLLLNLQVMNLEPAVKR</sequence>
<evidence type="ECO:0000256" key="4">
    <source>
        <dbReference type="RuleBase" id="RU366048"/>
    </source>
</evidence>
<keyword evidence="3" id="KW-0472">Membrane</keyword>